<evidence type="ECO:0000256" key="5">
    <source>
        <dbReference type="ARBA" id="ARBA00022801"/>
    </source>
</evidence>
<dbReference type="GO" id="GO:0140658">
    <property type="term" value="F:ATP-dependent chromatin remodeler activity"/>
    <property type="evidence" value="ECO:0007669"/>
    <property type="project" value="TreeGrafter"/>
</dbReference>
<dbReference type="CDD" id="cd18793">
    <property type="entry name" value="SF2_C_SNF"/>
    <property type="match status" value="1"/>
</dbReference>
<keyword evidence="11" id="KW-0539">Nucleus</keyword>
<dbReference type="OrthoDB" id="5857104at2759"/>
<dbReference type="PROSITE" id="PS51194">
    <property type="entry name" value="HELICASE_CTER"/>
    <property type="match status" value="1"/>
</dbReference>
<sequence>MTLEELPAKAQVGNDISPESNNAVVTVQNSDYDTSQYGTPAPRDQKSYFVEDSKLKFDVEETAKRFNYLLGLTGLFRHFIDSKAKGDPNFAQVLHLLETKYKHHSYRSDGKYSDNRRRKTEKEEDAELINEQDKSSFMEFTESPGYVNGKLRPYQVQGLNWLVQLYENKLSGILADEMGLGKTLQTISFLGYLRYLKGINGPHLVVVPKSTLDNWAREFKRWTPEVKTVILQGDRDQRTAIIHDELMTCNFDVLISSYEIVIREKSSLRKFNWDYIVIDEAHRIKNEESLLSQIIRMFHSKSRLLITGTPLQNNLHELWALLNFILPDIFSDSDTFDQWFGRGGDGDEDDDESEKNDQGSVVQQLHKVLQPFLLRRIKSDVEKSLLPKKEVNVYVGMSDMQREWYQKILEKDIDAVVSSSGKKESKTRLLNIVMQLRKCCNHPYLFEGAEPGPPFTTDEHLVFNAQKMKVLDKLLKRKKEQGSRVLIFSQMSRMLDILEDYCNFREYGYCRIDGQTDHSDRIDAIDDYNRKDSDKFVFLLTTRAGGLGINLTSADTVILYDSDWNPQADLQAMDRAHRIGQTKQVYVYRLVTENAIEEKVLERAQQKLRLDQLVIQQGRNMEDKKSNATSKDELLSMIQHGAASLFQKGSEGSSTGKDKAEDFDIDELLSKSEAKTQELSQKYSKLGLDDLQNFSSNGNSVYDWDGKNFQKKALGPKLNLDMIPLAERKIKKNYNIDGYYKDVLQTGTKVGKKDVLKIPRQLNLYDHQFYPESMYVLCELEKAFFKKESNYKVPESSSKSEEDRLNRELELWEVEHARELTSEEIKDKNEYLQQGFGGWTRKDFFHFISLTTKYGRRNIRTLAQEFEDKTFEEVLTFATQFWTHYDKIDGIERYLAQIETGELKNVRVKIQKECLRRLMVKFPNVIQGLKLKQSTGSSSKRIFSEEQDRYLILQMFLIGVEAEDLAEEIKNRISQSEFFKYDYFFQTRNTMEISRRCSTLLSAIMKEFEKSYSMYLQESSRKRKRTDDIESDELEEGDEDDEDDLEEMDIENADEDENDE</sequence>
<dbReference type="InterPro" id="IPR044754">
    <property type="entry name" value="Isw1/2_DEXHc"/>
</dbReference>
<dbReference type="Gene3D" id="1.20.5.1190">
    <property type="entry name" value="iswi atpase"/>
    <property type="match status" value="1"/>
</dbReference>
<dbReference type="Pfam" id="PF09110">
    <property type="entry name" value="HAND"/>
    <property type="match status" value="1"/>
</dbReference>
<name>A0A1B2JAW5_PICPA</name>
<accession>A0A1B2JAW5</accession>
<dbReference type="EMBL" id="CP014585">
    <property type="protein sequence ID" value="ANZ75187.1"/>
    <property type="molecule type" value="Genomic_DNA"/>
</dbReference>
<dbReference type="InterPro" id="IPR015195">
    <property type="entry name" value="SLIDE"/>
</dbReference>
<dbReference type="GO" id="GO:0005634">
    <property type="term" value="C:nucleus"/>
    <property type="evidence" value="ECO:0007669"/>
    <property type="project" value="UniProtKB-SubCell"/>
</dbReference>
<dbReference type="GO" id="GO:0031491">
    <property type="term" value="F:nucleosome binding"/>
    <property type="evidence" value="ECO:0007669"/>
    <property type="project" value="InterPro"/>
</dbReference>
<dbReference type="InterPro" id="IPR009057">
    <property type="entry name" value="Homeodomain-like_sf"/>
</dbReference>
<dbReference type="InterPro" id="IPR014001">
    <property type="entry name" value="Helicase_ATP-bd"/>
</dbReference>
<comment type="subcellular location">
    <subcellularLocation>
        <location evidence="1">Nucleus</location>
    </subcellularLocation>
</comment>
<evidence type="ECO:0000256" key="4">
    <source>
        <dbReference type="ARBA" id="ARBA00022741"/>
    </source>
</evidence>
<dbReference type="GO" id="GO:0042393">
    <property type="term" value="F:histone binding"/>
    <property type="evidence" value="ECO:0007669"/>
    <property type="project" value="TreeGrafter"/>
</dbReference>
<evidence type="ECO:0000256" key="8">
    <source>
        <dbReference type="ARBA" id="ARBA00022853"/>
    </source>
</evidence>
<dbReference type="PANTHER" id="PTHR45623:SF49">
    <property type="entry name" value="SWI_SNF-RELATED MATRIX-ASSOCIATED ACTIN-DEPENDENT REGULATOR OF CHROMATIN SUBFAMILY A MEMBER 5"/>
    <property type="match status" value="1"/>
</dbReference>
<dbReference type="SUPFAM" id="SSF46689">
    <property type="entry name" value="Homeodomain-like"/>
    <property type="match status" value="2"/>
</dbReference>
<dbReference type="AlphaFoldDB" id="A0A1B2JAW5"/>
<dbReference type="Gene3D" id="1.10.1040.30">
    <property type="entry name" value="ISWI, HAND domain"/>
    <property type="match status" value="1"/>
</dbReference>
<dbReference type="CDD" id="cd17997">
    <property type="entry name" value="DEXHc_SMARCA1_SMARCA5"/>
    <property type="match status" value="1"/>
</dbReference>
<keyword evidence="10" id="KW-0804">Transcription</keyword>
<dbReference type="Gene3D" id="3.40.50.10810">
    <property type="entry name" value="Tandem AAA-ATPase domain"/>
    <property type="match status" value="1"/>
</dbReference>
<evidence type="ECO:0000256" key="1">
    <source>
        <dbReference type="ARBA" id="ARBA00004123"/>
    </source>
</evidence>
<dbReference type="GO" id="GO:0003677">
    <property type="term" value="F:DNA binding"/>
    <property type="evidence" value="ECO:0007669"/>
    <property type="project" value="InterPro"/>
</dbReference>
<dbReference type="InterPro" id="IPR000330">
    <property type="entry name" value="SNF2_N"/>
</dbReference>
<keyword evidence="3" id="KW-0677">Repeat</keyword>
<dbReference type="GO" id="GO:0004386">
    <property type="term" value="F:helicase activity"/>
    <property type="evidence" value="ECO:0007669"/>
    <property type="project" value="UniProtKB-KW"/>
</dbReference>
<feature type="region of interest" description="Disordered" evidence="12">
    <location>
        <begin position="1"/>
        <end position="22"/>
    </location>
</feature>
<keyword evidence="7" id="KW-0067">ATP-binding</keyword>
<dbReference type="Gene3D" id="1.10.10.60">
    <property type="entry name" value="Homeodomain-like"/>
    <property type="match status" value="2"/>
</dbReference>
<dbReference type="InterPro" id="IPR038718">
    <property type="entry name" value="SNF2-like_sf"/>
</dbReference>
<feature type="region of interest" description="Disordered" evidence="12">
    <location>
        <begin position="341"/>
        <end position="360"/>
    </location>
</feature>
<evidence type="ECO:0000313" key="15">
    <source>
        <dbReference type="EMBL" id="ANZ75187.1"/>
    </source>
</evidence>
<dbReference type="InterPro" id="IPR036306">
    <property type="entry name" value="ISWI_HAND-dom_sf"/>
</dbReference>
<evidence type="ECO:0000256" key="6">
    <source>
        <dbReference type="ARBA" id="ARBA00022806"/>
    </source>
</evidence>
<feature type="compositionally biased region" description="Acidic residues" evidence="12">
    <location>
        <begin position="1029"/>
        <end position="1060"/>
    </location>
</feature>
<dbReference type="GO" id="GO:0005524">
    <property type="term" value="F:ATP binding"/>
    <property type="evidence" value="ECO:0007669"/>
    <property type="project" value="UniProtKB-KW"/>
</dbReference>
<dbReference type="InterPro" id="IPR049730">
    <property type="entry name" value="SNF2/RAD54-like_C"/>
</dbReference>
<dbReference type="FunFam" id="3.40.50.300:FF:000082">
    <property type="entry name" value="ISWI chromatin remodeling complex ATPase ISW1"/>
    <property type="match status" value="1"/>
</dbReference>
<feature type="domain" description="Helicase C-terminal" evidence="14">
    <location>
        <begin position="470"/>
        <end position="622"/>
    </location>
</feature>
<evidence type="ECO:0000256" key="7">
    <source>
        <dbReference type="ARBA" id="ARBA00022840"/>
    </source>
</evidence>
<dbReference type="InterPro" id="IPR001650">
    <property type="entry name" value="Helicase_C-like"/>
</dbReference>
<proteinExistence type="inferred from homology"/>
<dbReference type="SMART" id="SM00490">
    <property type="entry name" value="HELICc"/>
    <property type="match status" value="1"/>
</dbReference>
<comment type="similarity">
    <text evidence="2">Belongs to the SNF2/RAD54 helicase family. ISWI subfamily.</text>
</comment>
<dbReference type="InterPro" id="IPR027417">
    <property type="entry name" value="P-loop_NTPase"/>
</dbReference>
<dbReference type="GO" id="GO:0034728">
    <property type="term" value="P:nucleosome organization"/>
    <property type="evidence" value="ECO:0007669"/>
    <property type="project" value="TreeGrafter"/>
</dbReference>
<keyword evidence="9" id="KW-0805">Transcription regulation</keyword>
<dbReference type="Gene3D" id="3.40.50.300">
    <property type="entry name" value="P-loop containing nucleotide triphosphate hydrolases"/>
    <property type="match status" value="1"/>
</dbReference>
<dbReference type="GO" id="GO:0016887">
    <property type="term" value="F:ATP hydrolysis activity"/>
    <property type="evidence" value="ECO:0007669"/>
    <property type="project" value="TreeGrafter"/>
</dbReference>
<dbReference type="FunFam" id="3.40.50.10810:FF:000002">
    <property type="entry name" value="ISWI chromatin-remodeling complex ATPase CHR11 isoform A"/>
    <property type="match status" value="1"/>
</dbReference>
<feature type="region of interest" description="Disordered" evidence="12">
    <location>
        <begin position="1017"/>
        <end position="1060"/>
    </location>
</feature>
<keyword evidence="6" id="KW-0347">Helicase</keyword>
<dbReference type="SMART" id="SM00487">
    <property type="entry name" value="DEXDc"/>
    <property type="match status" value="1"/>
</dbReference>
<evidence type="ECO:0000256" key="3">
    <source>
        <dbReference type="ARBA" id="ARBA00022737"/>
    </source>
</evidence>
<evidence type="ECO:0000256" key="12">
    <source>
        <dbReference type="SAM" id="MobiDB-lite"/>
    </source>
</evidence>
<gene>
    <name evidence="15" type="primary">ISW1</name>
    <name evidence="15" type="ORF">ATY40_BA7502279</name>
</gene>
<keyword evidence="4" id="KW-0547">Nucleotide-binding</keyword>
<evidence type="ECO:0000259" key="13">
    <source>
        <dbReference type="PROSITE" id="PS51192"/>
    </source>
</evidence>
<keyword evidence="16" id="KW-1185">Reference proteome</keyword>
<dbReference type="Pfam" id="PF00271">
    <property type="entry name" value="Helicase_C"/>
    <property type="match status" value="1"/>
</dbReference>
<protein>
    <submittedName>
        <fullName evidence="15">BA75_02279T0</fullName>
    </submittedName>
</protein>
<feature type="domain" description="Helicase ATP-binding" evidence="13">
    <location>
        <begin position="163"/>
        <end position="328"/>
    </location>
</feature>
<dbReference type="PROSITE" id="PS51192">
    <property type="entry name" value="HELICASE_ATP_BIND_1"/>
    <property type="match status" value="1"/>
</dbReference>
<dbReference type="Pfam" id="PF00176">
    <property type="entry name" value="SNF2-rel_dom"/>
    <property type="match status" value="1"/>
</dbReference>
<dbReference type="InterPro" id="IPR015194">
    <property type="entry name" value="ISWI_HAND-dom"/>
</dbReference>
<evidence type="ECO:0000256" key="11">
    <source>
        <dbReference type="ARBA" id="ARBA00023242"/>
    </source>
</evidence>
<dbReference type="GO" id="GO:0045944">
    <property type="term" value="P:positive regulation of transcription by RNA polymerase II"/>
    <property type="evidence" value="ECO:0007669"/>
    <property type="project" value="UniProtKB-ARBA"/>
</dbReference>
<dbReference type="PANTHER" id="PTHR45623">
    <property type="entry name" value="CHROMODOMAIN-HELICASE-DNA-BINDING PROTEIN 3-RELATED-RELATED"/>
    <property type="match status" value="1"/>
</dbReference>
<evidence type="ECO:0000313" key="16">
    <source>
        <dbReference type="Proteomes" id="UP000094565"/>
    </source>
</evidence>
<keyword evidence="5" id="KW-0378">Hydrolase</keyword>
<reference evidence="15 16" key="1">
    <citation type="submission" date="2016-02" db="EMBL/GenBank/DDBJ databases">
        <title>Comparative genomic and transcriptomic foundation for Pichia pastoris.</title>
        <authorList>
            <person name="Love K.R."/>
            <person name="Shah K.A."/>
            <person name="Whittaker C.A."/>
            <person name="Wu J."/>
            <person name="Bartlett M.C."/>
            <person name="Ma D."/>
            <person name="Leeson R.L."/>
            <person name="Priest M."/>
            <person name="Young S.K."/>
            <person name="Love J.C."/>
        </authorList>
    </citation>
    <scope>NUCLEOTIDE SEQUENCE [LARGE SCALE GENOMIC DNA]</scope>
    <source>
        <strain evidence="15 16">ATCC 28485</strain>
    </source>
</reference>
<evidence type="ECO:0000256" key="10">
    <source>
        <dbReference type="ARBA" id="ARBA00023163"/>
    </source>
</evidence>
<evidence type="ECO:0000256" key="2">
    <source>
        <dbReference type="ARBA" id="ARBA00009687"/>
    </source>
</evidence>
<organism evidence="15 16">
    <name type="scientific">Komagataella pastoris</name>
    <name type="common">Yeast</name>
    <name type="synonym">Pichia pastoris</name>
    <dbReference type="NCBI Taxonomy" id="4922"/>
    <lineage>
        <taxon>Eukaryota</taxon>
        <taxon>Fungi</taxon>
        <taxon>Dikarya</taxon>
        <taxon>Ascomycota</taxon>
        <taxon>Saccharomycotina</taxon>
        <taxon>Pichiomycetes</taxon>
        <taxon>Pichiales</taxon>
        <taxon>Pichiaceae</taxon>
        <taxon>Komagataella</taxon>
    </lineage>
</organism>
<dbReference type="SUPFAM" id="SSF101224">
    <property type="entry name" value="HAND domain of the nucleosome remodeling ATPase ISWI"/>
    <property type="match status" value="1"/>
</dbReference>
<evidence type="ECO:0000259" key="14">
    <source>
        <dbReference type="PROSITE" id="PS51194"/>
    </source>
</evidence>
<dbReference type="GO" id="GO:0000785">
    <property type="term" value="C:chromatin"/>
    <property type="evidence" value="ECO:0007669"/>
    <property type="project" value="TreeGrafter"/>
</dbReference>
<dbReference type="Proteomes" id="UP000094565">
    <property type="component" value="Chromosome 2"/>
</dbReference>
<keyword evidence="8" id="KW-0156">Chromatin regulator</keyword>
<dbReference type="SUPFAM" id="SSF52540">
    <property type="entry name" value="P-loop containing nucleoside triphosphate hydrolases"/>
    <property type="match status" value="2"/>
</dbReference>
<evidence type="ECO:0000256" key="9">
    <source>
        <dbReference type="ARBA" id="ARBA00023015"/>
    </source>
</evidence>
<dbReference type="Pfam" id="PF09111">
    <property type="entry name" value="SLIDE"/>
    <property type="match status" value="1"/>
</dbReference>